<dbReference type="AlphaFoldDB" id="A0A177M2P7"/>
<proteinExistence type="inferred from homology"/>
<evidence type="ECO:0000313" key="8">
    <source>
        <dbReference type="Proteomes" id="UP000077763"/>
    </source>
</evidence>
<keyword evidence="3" id="KW-0328">Glycosyltransferase</keyword>
<name>A0A177M2P7_METMH</name>
<comment type="similarity">
    <text evidence="2">Belongs to the glycosyltransferase 2 family.</text>
</comment>
<evidence type="ECO:0000259" key="6">
    <source>
        <dbReference type="Pfam" id="PF00535"/>
    </source>
</evidence>
<sequence>MKAKYCRRFGIKPKKNRPTLQASDVKACASVVIPALNEAKRIQEVVAYAFSDPATAEVIVIDDSSIDDTAMLARQAGAQVLTSSMLGKGISMRDGAEAATQEMVVYLDGDLAHLRAGIITSLCLPLLNNQADFVKARFGRGGGRVTELTAKPMLKVFFPEIAHFAQPLGGIIAVRKSLLQALSFEDGYGVDVGLLIDAYLAGAKLTEVDIGSLEHDSQPLLDLTFMANEISRVIFHRARLAGRLHVEQVIAMYESQRQVAAGIDYVLSMRKGRRRLLLLDMDGTITMSRFAVELARNTGNEAALMQLLDTPDDDAITRSERIAGLFRFVHKQQFEQVARALEIRPGVIEFVNRARRAGFMVGVVSDSYFVAAEIMRRRIFADFALAHTLTFEGNVCNGQLQINSAFLPEDDNVARLVCKSNVLRCFLTDKSSPPVELIWAVGDNLNDLEMLRLADKAFVIEPKSPRLLDVPDITLIQQFTDLNRALR</sequence>
<evidence type="ECO:0000256" key="4">
    <source>
        <dbReference type="ARBA" id="ARBA00022679"/>
    </source>
</evidence>
<dbReference type="NCBIfam" id="TIGR01488">
    <property type="entry name" value="HAD-SF-IB"/>
    <property type="match status" value="1"/>
</dbReference>
<evidence type="ECO:0000256" key="5">
    <source>
        <dbReference type="ARBA" id="ARBA00022842"/>
    </source>
</evidence>
<comment type="caution">
    <text evidence="7">The sequence shown here is derived from an EMBL/GenBank/DDBJ whole genome shotgun (WGS) entry which is preliminary data.</text>
</comment>
<dbReference type="RefSeq" id="WP_064038027.1">
    <property type="nucleotide sequence ID" value="NZ_LUUH01000079.1"/>
</dbReference>
<dbReference type="Proteomes" id="UP000077763">
    <property type="component" value="Unassembled WGS sequence"/>
</dbReference>
<evidence type="ECO:0000256" key="3">
    <source>
        <dbReference type="ARBA" id="ARBA00022676"/>
    </source>
</evidence>
<protein>
    <recommendedName>
        <fullName evidence="6">Glycosyltransferase 2-like domain-containing protein</fullName>
    </recommendedName>
</protein>
<feature type="domain" description="Glycosyltransferase 2-like" evidence="6">
    <location>
        <begin position="30"/>
        <end position="150"/>
    </location>
</feature>
<dbReference type="SUPFAM" id="SSF56784">
    <property type="entry name" value="HAD-like"/>
    <property type="match status" value="1"/>
</dbReference>
<reference evidence="7 8" key="1">
    <citation type="submission" date="2016-03" db="EMBL/GenBank/DDBJ databases">
        <authorList>
            <person name="Ploux O."/>
        </authorList>
    </citation>
    <scope>NUCLEOTIDE SEQUENCE [LARGE SCALE GENOMIC DNA]</scope>
    <source>
        <strain evidence="7 8">R-45371</strain>
    </source>
</reference>
<dbReference type="Gene3D" id="3.40.50.1000">
    <property type="entry name" value="HAD superfamily/HAD-like"/>
    <property type="match status" value="1"/>
</dbReference>
<dbReference type="PANTHER" id="PTHR48090">
    <property type="entry name" value="UNDECAPRENYL-PHOSPHATE 4-DEOXY-4-FORMAMIDO-L-ARABINOSE TRANSFERASE-RELATED"/>
    <property type="match status" value="1"/>
</dbReference>
<dbReference type="InterPro" id="IPR036412">
    <property type="entry name" value="HAD-like_sf"/>
</dbReference>
<keyword evidence="4" id="KW-0808">Transferase</keyword>
<evidence type="ECO:0000313" key="7">
    <source>
        <dbReference type="EMBL" id="OAH99987.1"/>
    </source>
</evidence>
<dbReference type="SUPFAM" id="SSF53448">
    <property type="entry name" value="Nucleotide-diphospho-sugar transferases"/>
    <property type="match status" value="1"/>
</dbReference>
<dbReference type="CDD" id="cd04179">
    <property type="entry name" value="DPM_DPG-synthase_like"/>
    <property type="match status" value="1"/>
</dbReference>
<dbReference type="GO" id="GO:0016757">
    <property type="term" value="F:glycosyltransferase activity"/>
    <property type="evidence" value="ECO:0007669"/>
    <property type="project" value="UniProtKB-KW"/>
</dbReference>
<keyword evidence="5" id="KW-0460">Magnesium</keyword>
<organism evidence="7 8">
    <name type="scientific">Methylomonas methanica</name>
    <dbReference type="NCBI Taxonomy" id="421"/>
    <lineage>
        <taxon>Bacteria</taxon>
        <taxon>Pseudomonadati</taxon>
        <taxon>Pseudomonadota</taxon>
        <taxon>Gammaproteobacteria</taxon>
        <taxon>Methylococcales</taxon>
        <taxon>Methylococcaceae</taxon>
        <taxon>Methylomonas</taxon>
    </lineage>
</organism>
<dbReference type="InterPro" id="IPR001173">
    <property type="entry name" value="Glyco_trans_2-like"/>
</dbReference>
<accession>A0A177M2P7</accession>
<evidence type="ECO:0000256" key="2">
    <source>
        <dbReference type="ARBA" id="ARBA00006739"/>
    </source>
</evidence>
<comment type="cofactor">
    <cofactor evidence="1">
        <name>Mg(2+)</name>
        <dbReference type="ChEBI" id="CHEBI:18420"/>
    </cofactor>
</comment>
<dbReference type="Pfam" id="PF12710">
    <property type="entry name" value="HAD"/>
    <property type="match status" value="1"/>
</dbReference>
<dbReference type="Gene3D" id="3.90.550.10">
    <property type="entry name" value="Spore Coat Polysaccharide Biosynthesis Protein SpsA, Chain A"/>
    <property type="match status" value="1"/>
</dbReference>
<dbReference type="InterPro" id="IPR029044">
    <property type="entry name" value="Nucleotide-diphossugar_trans"/>
</dbReference>
<evidence type="ECO:0000256" key="1">
    <source>
        <dbReference type="ARBA" id="ARBA00001946"/>
    </source>
</evidence>
<dbReference type="InterPro" id="IPR023214">
    <property type="entry name" value="HAD_sf"/>
</dbReference>
<dbReference type="Pfam" id="PF00535">
    <property type="entry name" value="Glycos_transf_2"/>
    <property type="match status" value="1"/>
</dbReference>
<dbReference type="InterPro" id="IPR050256">
    <property type="entry name" value="Glycosyltransferase_2"/>
</dbReference>
<dbReference type="PANTHER" id="PTHR48090:SF10">
    <property type="entry name" value="GLUCOSYL-3-PHOSPHOGLYCERATE SYNTHASE"/>
    <property type="match status" value="1"/>
</dbReference>
<dbReference type="EMBL" id="LUUH01000079">
    <property type="protein sequence ID" value="OAH99987.1"/>
    <property type="molecule type" value="Genomic_DNA"/>
</dbReference>
<gene>
    <name evidence="7" type="ORF">A1353_19910</name>
</gene>